<gene>
    <name evidence="1" type="ORF">DQ894_13730</name>
</gene>
<comment type="caution">
    <text evidence="1">The sequence shown here is derived from an EMBL/GenBank/DDBJ whole genome shotgun (WGS) entry which is preliminary data.</text>
</comment>
<dbReference type="EMBL" id="AAHKKG010000014">
    <property type="protein sequence ID" value="EBX1653290.1"/>
    <property type="molecule type" value="Genomic_DNA"/>
</dbReference>
<reference evidence="1" key="1">
    <citation type="submission" date="2018-06" db="EMBL/GenBank/DDBJ databases">
        <authorList>
            <person name="Ashton P.M."/>
            <person name="Dallman T."/>
            <person name="Nair S."/>
            <person name="De Pinna E."/>
            <person name="Peters T."/>
            <person name="Grant K."/>
        </authorList>
    </citation>
    <scope>NUCLEOTIDE SEQUENCE</scope>
    <source>
        <strain evidence="1">532482</strain>
    </source>
</reference>
<dbReference type="AlphaFoldDB" id="A0A5W5I9I0"/>
<evidence type="ECO:0000313" key="1">
    <source>
        <dbReference type="EMBL" id="EBX1653290.1"/>
    </source>
</evidence>
<accession>A0A5W5I9I0</accession>
<proteinExistence type="predicted"/>
<protein>
    <submittedName>
        <fullName evidence="1">Uncharacterized protein</fullName>
    </submittedName>
</protein>
<name>A0A5W5I9I0_SALET</name>
<dbReference type="Pfam" id="PF13289">
    <property type="entry name" value="SIR2_2"/>
    <property type="match status" value="1"/>
</dbReference>
<sequence length="798" mass="92090">MSSITYLKYNDPNTTSFLATAFSENSLIPIIGAGFTRGCLTSSNKRVPSGNEFKAIMINIIKTQKGYVNESVIKKLEAKTFSEISELFFNENWVPRSEVIKCLENYFSGVTLTQDKKDFLKCISWPYIYTLNADNGIEKHSEYKVALPYDDALSFDSKKYPTLYKIHGDVEYEMRHDVSRLVFRKSDYLSSLESNRKMLELLQIDFREKNIIYIGCSLSDEIDLAFLVAKQSQSGRKSTKNIIFLEKKPEDELDEQDYIDMGINMIILYDKGEYQQIYETINSAYQLSAKKTNELNEFKISISKLDNNKENNENFLVKGIVDISNESLNSNFLIPYYYTERSIQKDIIEATQNYDVVIIKGTRISGKTLLALNVLNNIKDKEKLIIDSSKKISEQSINKILGQENSIIFFDSSALDHDVLKKINQSCERFEKSKITVLICVDANNNHEDTFWRSKGRVKVFNVKNTFNAKEQSILNNRAIECQLPTFSDGKYILDKIYNVYKVIGEDKLISKIPASIELYFILCIIATKHSVTGQELIMSGLEDQKFQKVIKDNSPFLEIERISAQEQYDHTSYKVVSYASSWVVSVIREFYRTKSKDWCVDNLINFLKTIYFRDKKLAIAIRKYDNLNHIFSSGTNGAADLIIDLYNKLQAIEGKEAEFYVQKAKAYYNISRSNTETKTKEINERIRELDTALTWARTDKNITTERNILHIRALLWIKKIVIAEVFNKDDIEISLQRVIEAINNNNDSYNSTLLNSSSKSSKNLRKYIKIIDENIGKLPFILTMQQQWADIKLSATQ</sequence>
<organism evidence="1">
    <name type="scientific">Salmonella enterica subsp. enterica serovar Cerro</name>
    <dbReference type="NCBI Taxonomy" id="340188"/>
    <lineage>
        <taxon>Bacteria</taxon>
        <taxon>Pseudomonadati</taxon>
        <taxon>Pseudomonadota</taxon>
        <taxon>Gammaproteobacteria</taxon>
        <taxon>Enterobacterales</taxon>
        <taxon>Enterobacteriaceae</taxon>
        <taxon>Salmonella</taxon>
    </lineage>
</organism>